<protein>
    <submittedName>
        <fullName evidence="8">TldD/PmbA family protein</fullName>
    </submittedName>
</protein>
<evidence type="ECO:0000259" key="7">
    <source>
        <dbReference type="Pfam" id="PF19290"/>
    </source>
</evidence>
<dbReference type="GO" id="GO:0008237">
    <property type="term" value="F:metallopeptidase activity"/>
    <property type="evidence" value="ECO:0007669"/>
    <property type="project" value="UniProtKB-KW"/>
</dbReference>
<dbReference type="PANTHER" id="PTHR30624:SF0">
    <property type="entry name" value="METALLOPROTEASE SLR0863"/>
    <property type="match status" value="1"/>
</dbReference>
<evidence type="ECO:0000313" key="9">
    <source>
        <dbReference type="Proteomes" id="UP000277582"/>
    </source>
</evidence>
<evidence type="ECO:0000256" key="2">
    <source>
        <dbReference type="ARBA" id="ARBA00022670"/>
    </source>
</evidence>
<reference evidence="8 9" key="1">
    <citation type="submission" date="2018-10" db="EMBL/GenBank/DDBJ databases">
        <title>Co-occurring genomic capacity for anaerobic methane metabolism and dissimilatory sulfite reduction discovered in the Korarchaeota.</title>
        <authorList>
            <person name="Mckay L.J."/>
            <person name="Dlakic M."/>
            <person name="Fields M.W."/>
            <person name="Delmont T.O."/>
            <person name="Eren A.M."/>
            <person name="Jay Z.J."/>
            <person name="Klingelsmith K.B."/>
            <person name="Rusch D.B."/>
            <person name="Inskeep W.P."/>
        </authorList>
    </citation>
    <scope>NUCLEOTIDE SEQUENCE [LARGE SCALE GENOMIC DNA]</scope>
    <source>
        <strain evidence="8 9">MDKW</strain>
    </source>
</reference>
<keyword evidence="3" id="KW-0378">Hydrolase</keyword>
<accession>A0A429GPJ6</accession>
<dbReference type="InterPro" id="IPR002510">
    <property type="entry name" value="Metalloprtase-TldD/E_N"/>
</dbReference>
<evidence type="ECO:0000256" key="1">
    <source>
        <dbReference type="ARBA" id="ARBA00005836"/>
    </source>
</evidence>
<dbReference type="GO" id="GO:0006508">
    <property type="term" value="P:proteolysis"/>
    <property type="evidence" value="ECO:0007669"/>
    <property type="project" value="UniProtKB-KW"/>
</dbReference>
<dbReference type="GO" id="GO:0005829">
    <property type="term" value="C:cytosol"/>
    <property type="evidence" value="ECO:0007669"/>
    <property type="project" value="TreeGrafter"/>
</dbReference>
<keyword evidence="2" id="KW-0645">Protease</keyword>
<dbReference type="EMBL" id="RCOS01000068">
    <property type="protein sequence ID" value="RSN75778.1"/>
    <property type="molecule type" value="Genomic_DNA"/>
</dbReference>
<dbReference type="PIRSF" id="PIRSF004919">
    <property type="entry name" value="TldD"/>
    <property type="match status" value="1"/>
</dbReference>
<organism evidence="8 9">
    <name type="scientific">Candidatus Methanodesulfokora washburnensis</name>
    <dbReference type="NCBI Taxonomy" id="2478471"/>
    <lineage>
        <taxon>Archaea</taxon>
        <taxon>Thermoproteota</taxon>
        <taxon>Candidatus Korarchaeia</taxon>
        <taxon>Candidatus Korarchaeia incertae sedis</taxon>
        <taxon>Candidatus Methanodesulfokora</taxon>
    </lineage>
</organism>
<feature type="domain" description="Metalloprotease TldD/E C-terminal" evidence="6">
    <location>
        <begin position="211"/>
        <end position="440"/>
    </location>
</feature>
<proteinExistence type="inferred from homology"/>
<dbReference type="AlphaFoldDB" id="A0A429GPJ6"/>
<dbReference type="InterPro" id="IPR045570">
    <property type="entry name" value="Metalloprtase-TldD/E_cen_dom"/>
</dbReference>
<sequence>EAISYALDLGAQFVEIRHQKISITEVFVVNGVIRRLSSGDESGYSVRVLLNGAWGFSSGPSLKELVESSIKLAKTCEKEEIEVHGKPYTGSYIHSVKIPPDQVPVDRKARDAVDLCKRGMIEEVRNFNVSYLDGFLEEEVVNSIGTKVRQKIYRTRVSFSAYAHRAGVTERALESTGGTIGYEAIEGSFDLAETAARRAVELLSAKSAPAGKFQAVLDPKLAGVFVHEAFGHAAEADEVLAGMSILEGRIGQRVGNEINIVDDPTLEGLYGSYKFDSEGSEGRRKVIVDKGILKSFMHNLETSSKMGVESTGNGRAMNFRNPPIVRMSNTFIDKGDAELDEILNMREGIYAIGSLYGYTEPAKGQFMFKAEEGWLVKNGELVERLREVALAGNTLEILGNIELVGKDLKFSPGNCGKQGQWVPVTTGSPHIRVREVVFGGLR</sequence>
<dbReference type="InterPro" id="IPR036059">
    <property type="entry name" value="TldD/PmbA_sf"/>
</dbReference>
<dbReference type="Pfam" id="PF01523">
    <property type="entry name" value="PmbA_TldD_1st"/>
    <property type="match status" value="1"/>
</dbReference>
<dbReference type="InterPro" id="IPR045569">
    <property type="entry name" value="Metalloprtase-TldD/E_C"/>
</dbReference>
<comment type="caution">
    <text evidence="8">The sequence shown here is derived from an EMBL/GenBank/DDBJ whole genome shotgun (WGS) entry which is preliminary data.</text>
</comment>
<dbReference type="PANTHER" id="PTHR30624">
    <property type="entry name" value="UNCHARACTERIZED PROTEIN TLDD AND PMBA"/>
    <property type="match status" value="1"/>
</dbReference>
<feature type="domain" description="Metalloprotease TldD/E central" evidence="7">
    <location>
        <begin position="99"/>
        <end position="203"/>
    </location>
</feature>
<comment type="similarity">
    <text evidence="1">Belongs to the peptidase U62 family.</text>
</comment>
<dbReference type="InterPro" id="IPR035068">
    <property type="entry name" value="TldD/PmbA_N"/>
</dbReference>
<name>A0A429GPJ6_9CREN</name>
<evidence type="ECO:0000259" key="5">
    <source>
        <dbReference type="Pfam" id="PF01523"/>
    </source>
</evidence>
<feature type="domain" description="Metalloprotease TldD/E N-terminal" evidence="5">
    <location>
        <begin position="14"/>
        <end position="73"/>
    </location>
</feature>
<dbReference type="Proteomes" id="UP000277582">
    <property type="component" value="Unassembled WGS sequence"/>
</dbReference>
<gene>
    <name evidence="8" type="ORF">D6D85_05485</name>
</gene>
<dbReference type="InterPro" id="IPR051463">
    <property type="entry name" value="Peptidase_U62_metallo"/>
</dbReference>
<dbReference type="RefSeq" id="WP_133308293.1">
    <property type="nucleotide sequence ID" value="NZ_RCOS01000068.1"/>
</dbReference>
<keyword evidence="4" id="KW-0482">Metalloprotease</keyword>
<evidence type="ECO:0000256" key="4">
    <source>
        <dbReference type="ARBA" id="ARBA00023049"/>
    </source>
</evidence>
<dbReference type="Gene3D" id="3.30.2290.10">
    <property type="entry name" value="PmbA/TldD superfamily"/>
    <property type="match status" value="1"/>
</dbReference>
<evidence type="ECO:0000259" key="6">
    <source>
        <dbReference type="Pfam" id="PF19289"/>
    </source>
</evidence>
<dbReference type="Pfam" id="PF19289">
    <property type="entry name" value="PmbA_TldD_3rd"/>
    <property type="match status" value="1"/>
</dbReference>
<keyword evidence="9" id="KW-1185">Reference proteome</keyword>
<dbReference type="OrthoDB" id="98233at2157"/>
<evidence type="ECO:0000313" key="8">
    <source>
        <dbReference type="EMBL" id="RSN75778.1"/>
    </source>
</evidence>
<dbReference type="SUPFAM" id="SSF111283">
    <property type="entry name" value="Putative modulator of DNA gyrase, PmbA/TldD"/>
    <property type="match status" value="1"/>
</dbReference>
<evidence type="ECO:0000256" key="3">
    <source>
        <dbReference type="ARBA" id="ARBA00022801"/>
    </source>
</evidence>
<dbReference type="Pfam" id="PF19290">
    <property type="entry name" value="PmbA_TldD_2nd"/>
    <property type="match status" value="1"/>
</dbReference>
<feature type="non-terminal residue" evidence="8">
    <location>
        <position position="1"/>
    </location>
</feature>
<dbReference type="InterPro" id="IPR025502">
    <property type="entry name" value="TldD"/>
</dbReference>